<dbReference type="Pfam" id="PF07394">
    <property type="entry name" value="DUF1501"/>
    <property type="match status" value="1"/>
</dbReference>
<dbReference type="EMBL" id="AP023086">
    <property type="protein sequence ID" value="BCD99705.1"/>
    <property type="molecule type" value="Genomic_DNA"/>
</dbReference>
<dbReference type="AlphaFoldDB" id="A0AAN2BM48"/>
<sequence>MAIKRRDFLASINKIAATTALGSLPTGRLFAAPEDYSGRLFVTVQAEGAWDVASFCDPKANPAGEDIINTWAQTAEIQSAGNLRYAPVAGNAAFFEKHYQKMLVINGIDSQTNSHSTGVLHNWSGRNSAGFPSLTALFAATHAPALPLSYLNYGGYAETARLIRYTRLNDVRALLSVLTPNVLPWDREQTFQHPDMLAMVKEHQQARLERLRSNPNNLPRTQYAMDVYYSARQNAGGLEDFAAVIPPDDQLQSNRFMQQMQITTLAFKSGVACSADVVLGGFDTHADHDRDQMPLLAELTAGIDYLWDYAEEQGIADRLTVLIASDFARTPWYNSSAGKDHWSVGSAIVMEKNASWGNRLVAGTDEMQHALKVDTGSLQASDSGSVIYPKHIHQAMRDHLGISSSAIDDAYPLSVAERFNFFS</sequence>
<proteinExistence type="predicted"/>
<keyword evidence="2" id="KW-1185">Reference proteome</keyword>
<dbReference type="KEGG" id="marq:MARGE09_P3907"/>
<dbReference type="InterPro" id="IPR006311">
    <property type="entry name" value="TAT_signal"/>
</dbReference>
<dbReference type="RefSeq" id="WP_236984966.1">
    <property type="nucleotide sequence ID" value="NZ_AP023086.1"/>
</dbReference>
<gene>
    <name evidence="1" type="ORF">MARGE09_P3907</name>
</gene>
<dbReference type="Proteomes" id="UP001320119">
    <property type="component" value="Chromosome"/>
</dbReference>
<evidence type="ECO:0000313" key="2">
    <source>
        <dbReference type="Proteomes" id="UP001320119"/>
    </source>
</evidence>
<dbReference type="InterPro" id="IPR010869">
    <property type="entry name" value="DUF1501"/>
</dbReference>
<accession>A0AAN2BM48</accession>
<name>A0AAN2BM48_9GAMM</name>
<reference evidence="1 2" key="1">
    <citation type="journal article" date="2022" name="IScience">
        <title>An ultrasensitive nanofiber-based assay for enzymatic hydrolysis and deep-sea microbial degradation of cellulose.</title>
        <authorList>
            <person name="Tsudome M."/>
            <person name="Tachioka M."/>
            <person name="Miyazaki M."/>
            <person name="Uchimura K."/>
            <person name="Tsuda M."/>
            <person name="Takaki Y."/>
            <person name="Deguchi S."/>
        </authorList>
    </citation>
    <scope>NUCLEOTIDE SEQUENCE [LARGE SCALE GENOMIC DNA]</scope>
    <source>
        <strain evidence="1 2">GE09</strain>
    </source>
</reference>
<protein>
    <recommendedName>
        <fullName evidence="3">DUF1501 domain-containing protein</fullName>
    </recommendedName>
</protein>
<organism evidence="1 2">
    <name type="scientific">Marinagarivorans cellulosilyticus</name>
    <dbReference type="NCBI Taxonomy" id="2721545"/>
    <lineage>
        <taxon>Bacteria</taxon>
        <taxon>Pseudomonadati</taxon>
        <taxon>Pseudomonadota</taxon>
        <taxon>Gammaproteobacteria</taxon>
        <taxon>Cellvibrionales</taxon>
        <taxon>Cellvibrionaceae</taxon>
        <taxon>Marinagarivorans</taxon>
    </lineage>
</organism>
<dbReference type="PROSITE" id="PS51318">
    <property type="entry name" value="TAT"/>
    <property type="match status" value="1"/>
</dbReference>
<evidence type="ECO:0008006" key="3">
    <source>
        <dbReference type="Google" id="ProtNLM"/>
    </source>
</evidence>
<evidence type="ECO:0000313" key="1">
    <source>
        <dbReference type="EMBL" id="BCD99705.1"/>
    </source>
</evidence>